<dbReference type="EMBL" id="KI966437">
    <property type="protein sequence ID" value="EWC44621.1"/>
    <property type="molecule type" value="Genomic_DNA"/>
</dbReference>
<dbReference type="Pfam" id="PF02777">
    <property type="entry name" value="Sod_Fe_C"/>
    <property type="match status" value="2"/>
</dbReference>
<dbReference type="GO" id="GO:0005737">
    <property type="term" value="C:cytoplasm"/>
    <property type="evidence" value="ECO:0007669"/>
    <property type="project" value="TreeGrafter"/>
</dbReference>
<dbReference type="OrthoDB" id="275227at2759"/>
<feature type="domain" description="Manganese/iron superoxide dismutase C-terminal" evidence="2">
    <location>
        <begin position="152"/>
        <end position="208"/>
    </location>
</feature>
<evidence type="ECO:0000313" key="4">
    <source>
        <dbReference type="Proteomes" id="UP000024837"/>
    </source>
</evidence>
<dbReference type="PANTHER" id="PTHR43595:SF2">
    <property type="entry name" value="SMALL RIBOSOMAL SUBUNIT PROTEIN MS42"/>
    <property type="match status" value="1"/>
</dbReference>
<dbReference type="Gene3D" id="3.55.40.20">
    <property type="entry name" value="Iron/manganese superoxide dismutase, C-terminal domain"/>
    <property type="match status" value="1"/>
</dbReference>
<name>W7HKV0_9PEZI</name>
<dbReference type="AlphaFoldDB" id="W7HKV0"/>
<feature type="domain" description="Manganese/iron superoxide dismutase C-terminal" evidence="2">
    <location>
        <begin position="262"/>
        <end position="303"/>
    </location>
</feature>
<dbReference type="PROSITE" id="PS50096">
    <property type="entry name" value="IQ"/>
    <property type="match status" value="1"/>
</dbReference>
<dbReference type="Proteomes" id="UP000024837">
    <property type="component" value="Unassembled WGS sequence"/>
</dbReference>
<dbReference type="HOGENOM" id="CLU_057349_1_1_1"/>
<dbReference type="SUPFAM" id="SSF46609">
    <property type="entry name" value="Fe,Mn superoxide dismutase (SOD), N-terminal domain"/>
    <property type="match status" value="1"/>
</dbReference>
<dbReference type="PANTHER" id="PTHR43595">
    <property type="entry name" value="37S RIBOSOMAL PROTEIN S26, MITOCHONDRIAL"/>
    <property type="match status" value="1"/>
</dbReference>
<organism evidence="3 4">
    <name type="scientific">Drechslerella stenobrocha 248</name>
    <dbReference type="NCBI Taxonomy" id="1043628"/>
    <lineage>
        <taxon>Eukaryota</taxon>
        <taxon>Fungi</taxon>
        <taxon>Dikarya</taxon>
        <taxon>Ascomycota</taxon>
        <taxon>Pezizomycotina</taxon>
        <taxon>Orbiliomycetes</taxon>
        <taxon>Orbiliales</taxon>
        <taxon>Orbiliaceae</taxon>
        <taxon>Drechslerella</taxon>
    </lineage>
</organism>
<evidence type="ECO:0000256" key="1">
    <source>
        <dbReference type="ARBA" id="ARBA00037226"/>
    </source>
</evidence>
<accession>W7HKV0</accession>
<protein>
    <recommendedName>
        <fullName evidence="2">Manganese/iron superoxide dismutase C-terminal domain-containing protein</fullName>
    </recommendedName>
</protein>
<dbReference type="GO" id="GO:0004784">
    <property type="term" value="F:superoxide dismutase activity"/>
    <property type="evidence" value="ECO:0007669"/>
    <property type="project" value="InterPro"/>
</dbReference>
<reference evidence="3 4" key="1">
    <citation type="submission" date="2013-05" db="EMBL/GenBank/DDBJ databases">
        <title>Drechslerella stenobrocha genome reveals carnivorous origination and mechanical trapping mechanism of predatory fungi.</title>
        <authorList>
            <person name="Liu X."/>
            <person name="Zhang W."/>
            <person name="Liu K."/>
        </authorList>
    </citation>
    <scope>NUCLEOTIDE SEQUENCE [LARGE SCALE GENOMIC DNA]</scope>
    <source>
        <strain evidence="3 4">248</strain>
    </source>
</reference>
<evidence type="ECO:0000313" key="3">
    <source>
        <dbReference type="EMBL" id="EWC44621.1"/>
    </source>
</evidence>
<dbReference type="SUPFAM" id="SSF54719">
    <property type="entry name" value="Fe,Mn superoxide dismutase (SOD), C-terminal domain"/>
    <property type="match status" value="1"/>
</dbReference>
<dbReference type="InterPro" id="IPR036314">
    <property type="entry name" value="SOD_C_sf"/>
</dbReference>
<dbReference type="GO" id="GO:0046872">
    <property type="term" value="F:metal ion binding"/>
    <property type="evidence" value="ECO:0007669"/>
    <property type="project" value="InterPro"/>
</dbReference>
<dbReference type="InterPro" id="IPR019832">
    <property type="entry name" value="Mn/Fe_SOD_C"/>
</dbReference>
<dbReference type="InterPro" id="IPR036324">
    <property type="entry name" value="Mn/Fe_SOD_N_sf"/>
</dbReference>
<evidence type="ECO:0000259" key="2">
    <source>
        <dbReference type="Pfam" id="PF02777"/>
    </source>
</evidence>
<comment type="function">
    <text evidence="1">Component of the mitochondrial ribosome (mitoribosome), a dedicated translation machinery responsible for the synthesis of mitochondrial genome-encoded proteins, including at least some of the essential transmembrane subunits of the mitochondrial respiratory chain. The mitoribosomes are attached to the mitochondrial inner membrane and translation products are cotranslationally integrated into the membrane.</text>
</comment>
<gene>
    <name evidence="3" type="ORF">DRE_06610</name>
</gene>
<proteinExistence type="predicted"/>
<sequence>MPPPRLRPTRLLCDCSNLAQSFTSAPPRVQWARPSALLKRPNRSAPLPLTHRRTLFTHKALVNEATSTAEGIPPLYSAAQFNIAWKECQTYNMDRLNILTAGTELAQKQPQDLAIMTSRNSDQAAIFNHASMMHNNHFFFQTLTATPIAPGTTLLTTINDAFGRFDVLRETMISTALACFSNAFVWLVIDNENRKPRILTTYNSGTPYGAAHRRQSVDTNTATPVPAGDSYQERLARASMVPASVDPNASSEATSSGTTYAVNLFTPLLCVNVWQHAYLFDYGFDGKERYLENWWKCVDWGVVWGRLEPLGFHHQRGPDLSSKTMFGAAANPVRDNNGISVQSNIRGHVERLRQGH</sequence>
<keyword evidence="4" id="KW-1185">Reference proteome</keyword>